<evidence type="ECO:0000259" key="7">
    <source>
        <dbReference type="SMART" id="SM00642"/>
    </source>
</evidence>
<sequence>MEKLWWKEAVGYQIYPRSFMDSNGDGIGDIKGIISKLDYIKDLGIDVIWVCPMYASPNDDNGYDISDYHAVMDEFGTMGEFDLLLKEVHSRGMKLILDLVINHTSDEHSWFIESREAKDSPKRDWYIWRDGKGGAEPNNWESIFGGSAWEYDEKTKQYFLHIFSKKQPDLNWENDEVRAALYEMVNWWLDKGIDGFRVDAISHIKKESGFSDMPNPKGLQYVASFDKHMNVDGIHRFLEELRDETFAKYDIMTVGEANGVTVDDIELWVGERKGKFNMVFQFEHLSLWDAETKKELDIVGFKEVLTRWQKGMEGKGWNALFIENHDKPRAVSSWGNDGKFWRESATAFATMYFLMQGTPFIYQGQEIGMTNVQFNSIEDYNDIATINLYKQGIAEGKSHEQMIEVIWASSRDNSRTPMQWSAAEHGGFSTGTPWMKINPNYRDINVEAQLKDGQSVLQFYKKLIRLKKEQDVLIYGSYEVRDEDNPQTYVYTRELEGDEVAIITNLSSKPASFTCKQVEELNHAGLLLSNYPVAQHLPVQTVELKPYEARVYKIKKVHARS</sequence>
<dbReference type="CDD" id="cd11333">
    <property type="entry name" value="AmyAc_SI_OligoGlu_DGase"/>
    <property type="match status" value="1"/>
</dbReference>
<keyword evidence="6" id="KW-0119">Carbohydrate metabolism</keyword>
<dbReference type="Gene3D" id="3.20.20.80">
    <property type="entry name" value="Glycosidases"/>
    <property type="match status" value="2"/>
</dbReference>
<dbReference type="InterPro" id="IPR006047">
    <property type="entry name" value="GH13_cat_dom"/>
</dbReference>
<dbReference type="InterPro" id="IPR045857">
    <property type="entry name" value="O16G_dom_2"/>
</dbReference>
<dbReference type="AlphaFoldDB" id="A0A398BD92"/>
<keyword evidence="4 6" id="KW-0326">Glycosidase</keyword>
<protein>
    <recommendedName>
        <fullName evidence="6">Alpha-amylase</fullName>
        <ecNumber evidence="6">3.2.1.1</ecNumber>
    </recommendedName>
</protein>
<dbReference type="PRINTS" id="PR00110">
    <property type="entry name" value="ALPHAAMYLASE"/>
</dbReference>
<dbReference type="Pfam" id="PF00128">
    <property type="entry name" value="Alpha-amylase"/>
    <property type="match status" value="1"/>
</dbReference>
<dbReference type="PANTHER" id="PTHR10357:SF178">
    <property type="entry name" value="OLIGO-1,6-GLUCOSIDASE 3-RELATED"/>
    <property type="match status" value="1"/>
</dbReference>
<reference evidence="8 9" key="1">
    <citation type="submission" date="2018-08" db="EMBL/GenBank/DDBJ databases">
        <title>Bacillus jemisoniae sp. nov., Bacillus chryseoplanitiae sp. nov., Bacillus resnikiae sp. nov., and Bacillus frankliniae sp. nov., isolated from Viking spacecraft and associated surfaces.</title>
        <authorList>
            <person name="Seuylemezian A."/>
            <person name="Vaishampayan P."/>
        </authorList>
    </citation>
    <scope>NUCLEOTIDE SEQUENCE [LARGE SCALE GENOMIC DNA]</scope>
    <source>
        <strain evidence="8 9">JJ-247</strain>
    </source>
</reference>
<dbReference type="SUPFAM" id="SSF51011">
    <property type="entry name" value="Glycosyl hydrolase domain"/>
    <property type="match status" value="1"/>
</dbReference>
<dbReference type="PANTHER" id="PTHR10357">
    <property type="entry name" value="ALPHA-AMYLASE FAMILY MEMBER"/>
    <property type="match status" value="1"/>
</dbReference>
<dbReference type="Gene3D" id="2.60.40.1180">
    <property type="entry name" value="Golgi alpha-mannosidase II"/>
    <property type="match status" value="1"/>
</dbReference>
<dbReference type="NCBIfam" id="NF008183">
    <property type="entry name" value="PRK10933.1"/>
    <property type="match status" value="1"/>
</dbReference>
<evidence type="ECO:0000256" key="3">
    <source>
        <dbReference type="ARBA" id="ARBA00022801"/>
    </source>
</evidence>
<comment type="similarity">
    <text evidence="2 5">Belongs to the glycosyl hydrolase 13 family.</text>
</comment>
<keyword evidence="9" id="KW-1185">Reference proteome</keyword>
<organism evidence="8 9">
    <name type="scientific">Mesobacillus zeae</name>
    <dbReference type="NCBI Taxonomy" id="1917180"/>
    <lineage>
        <taxon>Bacteria</taxon>
        <taxon>Bacillati</taxon>
        <taxon>Bacillota</taxon>
        <taxon>Bacilli</taxon>
        <taxon>Bacillales</taxon>
        <taxon>Bacillaceae</taxon>
        <taxon>Mesobacillus</taxon>
    </lineage>
</organism>
<dbReference type="GO" id="GO:0009313">
    <property type="term" value="P:oligosaccharide catabolic process"/>
    <property type="evidence" value="ECO:0007669"/>
    <property type="project" value="TreeGrafter"/>
</dbReference>
<evidence type="ECO:0000313" key="8">
    <source>
        <dbReference type="EMBL" id="RID86788.1"/>
    </source>
</evidence>
<dbReference type="GO" id="GO:0005737">
    <property type="term" value="C:cytoplasm"/>
    <property type="evidence" value="ECO:0007669"/>
    <property type="project" value="UniProtKB-SubCell"/>
</dbReference>
<evidence type="ECO:0000256" key="1">
    <source>
        <dbReference type="ARBA" id="ARBA00004496"/>
    </source>
</evidence>
<accession>A0A398BD92</accession>
<dbReference type="FunFam" id="3.20.20.80:FF:000064">
    <property type="entry name" value="Oligo-1,6-glucosidase"/>
    <property type="match status" value="2"/>
</dbReference>
<evidence type="ECO:0000256" key="6">
    <source>
        <dbReference type="RuleBase" id="RU361134"/>
    </source>
</evidence>
<dbReference type="FunFam" id="2.60.40.1180:FF:000007">
    <property type="entry name" value="Sucrose isomerase"/>
    <property type="match status" value="1"/>
</dbReference>
<comment type="caution">
    <text evidence="8">The sequence shown here is derived from an EMBL/GenBank/DDBJ whole genome shotgun (WGS) entry which is preliminary data.</text>
</comment>
<evidence type="ECO:0000313" key="9">
    <source>
        <dbReference type="Proteomes" id="UP000265816"/>
    </source>
</evidence>
<dbReference type="OrthoDB" id="9805159at2"/>
<dbReference type="RefSeq" id="WP_119111968.1">
    <property type="nucleotide sequence ID" value="NZ_CBCSEO010000006.1"/>
</dbReference>
<dbReference type="InterPro" id="IPR017853">
    <property type="entry name" value="GH"/>
</dbReference>
<dbReference type="Gene3D" id="3.90.400.10">
    <property type="entry name" value="Oligo-1,6-glucosidase, Domain 2"/>
    <property type="match status" value="1"/>
</dbReference>
<name>A0A398BD92_9BACI</name>
<dbReference type="SMART" id="SM00642">
    <property type="entry name" value="Aamy"/>
    <property type="match status" value="1"/>
</dbReference>
<proteinExistence type="inferred from homology"/>
<evidence type="ECO:0000256" key="2">
    <source>
        <dbReference type="ARBA" id="ARBA00008061"/>
    </source>
</evidence>
<evidence type="ECO:0000256" key="4">
    <source>
        <dbReference type="ARBA" id="ARBA00023295"/>
    </source>
</evidence>
<dbReference type="EC" id="3.2.1.1" evidence="6"/>
<evidence type="ECO:0000256" key="5">
    <source>
        <dbReference type="RuleBase" id="RU003615"/>
    </source>
</evidence>
<dbReference type="Proteomes" id="UP000265816">
    <property type="component" value="Unassembled WGS sequence"/>
</dbReference>
<dbReference type="InterPro" id="IPR006046">
    <property type="entry name" value="Alpha_amylase"/>
</dbReference>
<gene>
    <name evidence="8" type="ORF">D1970_05905</name>
</gene>
<dbReference type="InterPro" id="IPR013780">
    <property type="entry name" value="Glyco_hydro_b"/>
</dbReference>
<dbReference type="SUPFAM" id="SSF51445">
    <property type="entry name" value="(Trans)glycosidases"/>
    <property type="match status" value="1"/>
</dbReference>
<dbReference type="FunFam" id="3.90.400.10:FF:000002">
    <property type="entry name" value="Sucrose isomerase"/>
    <property type="match status" value="1"/>
</dbReference>
<comment type="catalytic activity">
    <reaction evidence="6">
        <text>Endohydrolysis of (1-&gt;4)-alpha-D-glucosidic linkages in polysaccharides containing three or more (1-&gt;4)-alpha-linked D-glucose units.</text>
        <dbReference type="EC" id="3.2.1.1"/>
    </reaction>
</comment>
<feature type="domain" description="Glycosyl hydrolase family 13 catalytic" evidence="7">
    <location>
        <begin position="13"/>
        <end position="415"/>
    </location>
</feature>
<comment type="subcellular location">
    <subcellularLocation>
        <location evidence="1">Cytoplasm</location>
    </subcellularLocation>
</comment>
<dbReference type="GO" id="GO:0043169">
    <property type="term" value="F:cation binding"/>
    <property type="evidence" value="ECO:0007669"/>
    <property type="project" value="InterPro"/>
</dbReference>
<keyword evidence="3 6" id="KW-0378">Hydrolase</keyword>
<dbReference type="GO" id="GO:0004556">
    <property type="term" value="F:alpha-amylase activity"/>
    <property type="evidence" value="ECO:0007669"/>
    <property type="project" value="UniProtKB-UniRule"/>
</dbReference>
<dbReference type="EMBL" id="QWVT01000011">
    <property type="protein sequence ID" value="RID86788.1"/>
    <property type="molecule type" value="Genomic_DNA"/>
</dbReference>